<keyword evidence="1" id="KW-0812">Transmembrane</keyword>
<keyword evidence="1" id="KW-1133">Transmembrane helix</keyword>
<keyword evidence="1" id="KW-0472">Membrane</keyword>
<evidence type="ECO:0000256" key="1">
    <source>
        <dbReference type="SAM" id="Phobius"/>
    </source>
</evidence>
<accession>A0A1V0SIE9</accession>
<sequence length="131" mass="15324">MKEIILKVISLLHVIFVLFVVITPFVNSNYFLLLHSITVPFVIMHWLCNDNTCALTIAERKLRKEIYGKVDEDDCITCRLIEPVYDFRKNYSGFTAIIYTITIGLWLVSMTKLGMRYYDGRISSLKDFFII</sequence>
<protein>
    <submittedName>
        <fullName evidence="2">Uncharacterized protein</fullName>
    </submittedName>
</protein>
<evidence type="ECO:0000313" key="2">
    <source>
        <dbReference type="EMBL" id="ARF11495.1"/>
    </source>
</evidence>
<name>A0A1V0SIE9_9VIRU</name>
<proteinExistence type="predicted"/>
<reference evidence="2" key="1">
    <citation type="journal article" date="2017" name="Science">
        <title>Giant viruses with an expanded complement of translation system components.</title>
        <authorList>
            <person name="Schulz F."/>
            <person name="Yutin N."/>
            <person name="Ivanova N.N."/>
            <person name="Ortega D.R."/>
            <person name="Lee T.K."/>
            <person name="Vierheilig J."/>
            <person name="Daims H."/>
            <person name="Horn M."/>
            <person name="Wagner M."/>
            <person name="Jensen G.J."/>
            <person name="Kyrpides N.C."/>
            <person name="Koonin E.V."/>
            <person name="Woyke T."/>
        </authorList>
    </citation>
    <scope>NUCLEOTIDE SEQUENCE</scope>
    <source>
        <strain evidence="2">KNV1</strain>
    </source>
</reference>
<dbReference type="EMBL" id="KY684108">
    <property type="protein sequence ID" value="ARF11495.1"/>
    <property type="molecule type" value="Genomic_DNA"/>
</dbReference>
<feature type="transmembrane region" description="Helical" evidence="1">
    <location>
        <begin position="91"/>
        <end position="108"/>
    </location>
</feature>
<organism evidence="2">
    <name type="scientific">Klosneuvirus KNV1</name>
    <dbReference type="NCBI Taxonomy" id="1977640"/>
    <lineage>
        <taxon>Viruses</taxon>
        <taxon>Varidnaviria</taxon>
        <taxon>Bamfordvirae</taxon>
        <taxon>Nucleocytoviricota</taxon>
        <taxon>Megaviricetes</taxon>
        <taxon>Imitervirales</taxon>
        <taxon>Mimiviridae</taxon>
        <taxon>Klosneuvirinae</taxon>
        <taxon>Klosneuvirus</taxon>
    </lineage>
</organism>
<gene>
    <name evidence="2" type="ORF">Klosneuvirus_1_352</name>
</gene>
<feature type="transmembrane region" description="Helical" evidence="1">
    <location>
        <begin position="5"/>
        <end position="26"/>
    </location>
</feature>